<feature type="transmembrane region" description="Helical" evidence="2">
    <location>
        <begin position="77"/>
        <end position="99"/>
    </location>
</feature>
<comment type="caution">
    <text evidence="3">The sequence shown here is derived from an EMBL/GenBank/DDBJ whole genome shotgun (WGS) entry which is preliminary data.</text>
</comment>
<organism evidence="3 4">
    <name type="scientific">Ralstonia pickettii</name>
    <name type="common">Burkholderia pickettii</name>
    <dbReference type="NCBI Taxonomy" id="329"/>
    <lineage>
        <taxon>Bacteria</taxon>
        <taxon>Pseudomonadati</taxon>
        <taxon>Pseudomonadota</taxon>
        <taxon>Betaproteobacteria</taxon>
        <taxon>Burkholderiales</taxon>
        <taxon>Burkholderiaceae</taxon>
        <taxon>Ralstonia</taxon>
    </lineage>
</organism>
<protein>
    <recommendedName>
        <fullName evidence="5">Transmembrane protein</fullName>
    </recommendedName>
</protein>
<name>A0AAW4QBQ5_RALPI</name>
<keyword evidence="2" id="KW-1133">Transmembrane helix</keyword>
<evidence type="ECO:0000256" key="2">
    <source>
        <dbReference type="SAM" id="Phobius"/>
    </source>
</evidence>
<keyword evidence="2" id="KW-0472">Membrane</keyword>
<dbReference type="Proteomes" id="UP001199322">
    <property type="component" value="Unassembled WGS sequence"/>
</dbReference>
<sequence>MLALRRFAPHALRRTAGQRRDLNEKGKPMNTDAPQSFVANHSNAMLAFGIVLVGFLAGLILGRAVARLIKSPAVGGFASRLCIIIGTLASLPLAYHFAIKAG</sequence>
<evidence type="ECO:0008006" key="5">
    <source>
        <dbReference type="Google" id="ProtNLM"/>
    </source>
</evidence>
<feature type="compositionally biased region" description="Basic and acidic residues" evidence="1">
    <location>
        <begin position="18"/>
        <end position="27"/>
    </location>
</feature>
<dbReference type="AlphaFoldDB" id="A0AAW4QBQ5"/>
<evidence type="ECO:0000313" key="4">
    <source>
        <dbReference type="Proteomes" id="UP001199322"/>
    </source>
</evidence>
<reference evidence="3" key="1">
    <citation type="submission" date="2018-06" db="EMBL/GenBank/DDBJ databases">
        <authorList>
            <person name="O'Rourke A."/>
        </authorList>
    </citation>
    <scope>NUCLEOTIDE SEQUENCE</scope>
    <source>
        <strain evidence="3">132550021-3</strain>
    </source>
</reference>
<dbReference type="RefSeq" id="WP_042339294.1">
    <property type="nucleotide sequence ID" value="NZ_JAYMZP010000066.1"/>
</dbReference>
<feature type="region of interest" description="Disordered" evidence="1">
    <location>
        <begin position="13"/>
        <end position="34"/>
    </location>
</feature>
<evidence type="ECO:0000256" key="1">
    <source>
        <dbReference type="SAM" id="MobiDB-lite"/>
    </source>
</evidence>
<accession>A0AAW4QBQ5</accession>
<proteinExistence type="predicted"/>
<evidence type="ECO:0000313" key="3">
    <source>
        <dbReference type="EMBL" id="MBX3892752.1"/>
    </source>
</evidence>
<feature type="transmembrane region" description="Helical" evidence="2">
    <location>
        <begin position="44"/>
        <end position="65"/>
    </location>
</feature>
<keyword evidence="2" id="KW-0812">Transmembrane</keyword>
<gene>
    <name evidence="3" type="ORF">DEE74_23065</name>
</gene>
<dbReference type="EMBL" id="QGBI01000029">
    <property type="protein sequence ID" value="MBX3892752.1"/>
    <property type="molecule type" value="Genomic_DNA"/>
</dbReference>